<accession>A0A0J6D193</accession>
<dbReference type="RefSeq" id="WP_048310238.1">
    <property type="nucleotide sequence ID" value="NZ_CP119526.1"/>
</dbReference>
<dbReference type="Proteomes" id="UP000035996">
    <property type="component" value="Unassembled WGS sequence"/>
</dbReference>
<gene>
    <name evidence="1" type="ORF">AB986_07500</name>
</gene>
<reference evidence="1" key="1">
    <citation type="submission" date="2015-06" db="EMBL/GenBank/DDBJ databases">
        <authorList>
            <person name="Liu B."/>
            <person name="Wang J."/>
            <person name="Zhu Y."/>
            <person name="Liu G."/>
            <person name="Chen Q."/>
            <person name="Zheng C."/>
            <person name="Che J."/>
            <person name="Ge C."/>
            <person name="Shi H."/>
            <person name="Pan Z."/>
            <person name="Liu X."/>
        </authorList>
    </citation>
    <scope>NUCLEOTIDE SEQUENCE [LARGE SCALE GENOMIC DNA]</scope>
    <source>
        <strain evidence="1">DSM 16346</strain>
    </source>
</reference>
<keyword evidence="2" id="KW-1185">Reference proteome</keyword>
<evidence type="ECO:0000313" key="1">
    <source>
        <dbReference type="EMBL" id="KMM39068.1"/>
    </source>
</evidence>
<sequence length="333" mass="37949">MANKPKLCSTEIGALWMTYQKKTVILRMLEYFIANSDDKKAKSLMEGLWKKLKPKVKKIEDLFREEGAAIPIGFSSDDVFTEAAKLYDHGFDIMFMRVLKQISMGMYTLHLSMAYREDIVTLYSELTALTQTYYNEFTQYLLTSGILPRPTYISVPESVEFITDKNYMKSSILSGSKRTLSTIEFAYLYHSIETNITGMQMITGFAQTAHDEKVRKYFQKGKELSKEIINETSKLLEKDDIHVPATPGGTVTNSQEAPFSDKLMLYCTYLLSNFGLGGQGFGAAFSMRHDLNLKSGVFAKDVYGYAREGVELMIANNWMEEPPHMDQHDDLLK</sequence>
<name>A0A0J6D193_9BACL</name>
<dbReference type="Pfam" id="PF11553">
    <property type="entry name" value="DUF3231"/>
    <property type="match status" value="2"/>
</dbReference>
<evidence type="ECO:0008006" key="3">
    <source>
        <dbReference type="Google" id="ProtNLM"/>
    </source>
</evidence>
<dbReference type="OrthoDB" id="1675670at2"/>
<dbReference type="PATRIC" id="fig|157733.3.peg.3766"/>
<dbReference type="InterPro" id="IPR021617">
    <property type="entry name" value="DUF3231"/>
</dbReference>
<comment type="caution">
    <text evidence="1">The sequence shown here is derived from an EMBL/GenBank/DDBJ whole genome shotgun (WGS) entry which is preliminary data.</text>
</comment>
<evidence type="ECO:0000313" key="2">
    <source>
        <dbReference type="Proteomes" id="UP000035996"/>
    </source>
</evidence>
<protein>
    <recommendedName>
        <fullName evidence="3">DUF3231 family protein</fullName>
    </recommendedName>
</protein>
<dbReference type="AlphaFoldDB" id="A0A0J6D193"/>
<organism evidence="1 2">
    <name type="scientific">Guptibacillus hwajinpoensis</name>
    <dbReference type="NCBI Taxonomy" id="208199"/>
    <lineage>
        <taxon>Bacteria</taxon>
        <taxon>Bacillati</taxon>
        <taxon>Bacillota</taxon>
        <taxon>Bacilli</taxon>
        <taxon>Bacillales</taxon>
        <taxon>Guptibacillaceae</taxon>
        <taxon>Guptibacillus</taxon>
    </lineage>
</organism>
<dbReference type="Gene3D" id="1.20.1260.10">
    <property type="match status" value="2"/>
</dbReference>
<dbReference type="STRING" id="157733.AB986_07500"/>
<proteinExistence type="predicted"/>
<dbReference type="EMBL" id="LELK01000001">
    <property type="protein sequence ID" value="KMM39068.1"/>
    <property type="molecule type" value="Genomic_DNA"/>
</dbReference>
<dbReference type="InterPro" id="IPR012347">
    <property type="entry name" value="Ferritin-like"/>
</dbReference>